<organism evidence="2 3">
    <name type="scientific">Hymenobacter wooponensis</name>
    <dbReference type="NCBI Taxonomy" id="1525360"/>
    <lineage>
        <taxon>Bacteria</taxon>
        <taxon>Pseudomonadati</taxon>
        <taxon>Bacteroidota</taxon>
        <taxon>Cytophagia</taxon>
        <taxon>Cytophagales</taxon>
        <taxon>Hymenobacteraceae</taxon>
        <taxon>Hymenobacter</taxon>
    </lineage>
</organism>
<keyword evidence="1" id="KW-0732">Signal</keyword>
<dbReference type="RefSeq" id="WP_135528662.1">
    <property type="nucleotide sequence ID" value="NZ_SRKZ01000001.1"/>
</dbReference>
<reference evidence="2 3" key="1">
    <citation type="submission" date="2019-04" db="EMBL/GenBank/DDBJ databases">
        <authorList>
            <person name="Feng G."/>
            <person name="Zhang J."/>
            <person name="Zhu H."/>
        </authorList>
    </citation>
    <scope>NUCLEOTIDE SEQUENCE [LARGE SCALE GENOMIC DNA]</scope>
    <source>
        <strain evidence="2 3">JCM 19491</strain>
    </source>
</reference>
<evidence type="ECO:0000256" key="1">
    <source>
        <dbReference type="SAM" id="SignalP"/>
    </source>
</evidence>
<keyword evidence="3" id="KW-1185">Reference proteome</keyword>
<protein>
    <submittedName>
        <fullName evidence="2">Uncharacterized protein</fullName>
    </submittedName>
</protein>
<dbReference type="Proteomes" id="UP000298284">
    <property type="component" value="Unassembled WGS sequence"/>
</dbReference>
<proteinExistence type="predicted"/>
<evidence type="ECO:0000313" key="3">
    <source>
        <dbReference type="Proteomes" id="UP000298284"/>
    </source>
</evidence>
<feature type="chain" id="PRO_5021231101" evidence="1">
    <location>
        <begin position="22"/>
        <end position="104"/>
    </location>
</feature>
<dbReference type="AlphaFoldDB" id="A0A4Z0MSU0"/>
<comment type="caution">
    <text evidence="2">The sequence shown here is derived from an EMBL/GenBank/DDBJ whole genome shotgun (WGS) entry which is preliminary data.</text>
</comment>
<sequence length="104" mass="11323">MKKILCIVGCLLVLGSSPVLAVAEEPSVVLVRTYENGIGKPQIVIVRDTGAPEVMRVKYEDYLVTYRKVIADLYAQGYTLQSSMAVGEKGPYLGTMIFVKAAKP</sequence>
<accession>A0A4Z0MSU0</accession>
<dbReference type="OrthoDB" id="883283at2"/>
<evidence type="ECO:0000313" key="2">
    <source>
        <dbReference type="EMBL" id="TGD82500.1"/>
    </source>
</evidence>
<gene>
    <name evidence="2" type="ORF">EU557_01560</name>
</gene>
<feature type="signal peptide" evidence="1">
    <location>
        <begin position="1"/>
        <end position="21"/>
    </location>
</feature>
<dbReference type="EMBL" id="SRKZ01000001">
    <property type="protein sequence ID" value="TGD82500.1"/>
    <property type="molecule type" value="Genomic_DNA"/>
</dbReference>
<name>A0A4Z0MSU0_9BACT</name>